<dbReference type="AlphaFoldDB" id="A0A1H8DS15"/>
<organism evidence="2 3">
    <name type="scientific">Chryseobacterium taichungense</name>
    <dbReference type="NCBI Taxonomy" id="295069"/>
    <lineage>
        <taxon>Bacteria</taxon>
        <taxon>Pseudomonadati</taxon>
        <taxon>Bacteroidota</taxon>
        <taxon>Flavobacteriia</taxon>
        <taxon>Flavobacteriales</taxon>
        <taxon>Weeksellaceae</taxon>
        <taxon>Chryseobacterium group</taxon>
        <taxon>Chryseobacterium</taxon>
    </lineage>
</organism>
<reference evidence="3" key="1">
    <citation type="submission" date="2016-10" db="EMBL/GenBank/DDBJ databases">
        <authorList>
            <person name="Varghese N."/>
            <person name="Submissions S."/>
        </authorList>
    </citation>
    <scope>NUCLEOTIDE SEQUENCE [LARGE SCALE GENOMIC DNA]</scope>
    <source>
        <strain evidence="3">DSM 17453</strain>
    </source>
</reference>
<evidence type="ECO:0000256" key="1">
    <source>
        <dbReference type="SAM" id="SignalP"/>
    </source>
</evidence>
<gene>
    <name evidence="2" type="ORF">SAMN05421856_1163</name>
</gene>
<accession>A0A1H8DS15</accession>
<evidence type="ECO:0000313" key="3">
    <source>
        <dbReference type="Proteomes" id="UP000199450"/>
    </source>
</evidence>
<protein>
    <submittedName>
        <fullName evidence="2">Uncharacterized protein</fullName>
    </submittedName>
</protein>
<keyword evidence="1" id="KW-0732">Signal</keyword>
<dbReference type="Proteomes" id="UP000199450">
    <property type="component" value="Unassembled WGS sequence"/>
</dbReference>
<keyword evidence="3" id="KW-1185">Reference proteome</keyword>
<name>A0A1H8DS15_9FLAO</name>
<evidence type="ECO:0000313" key="2">
    <source>
        <dbReference type="EMBL" id="SEN10013.1"/>
    </source>
</evidence>
<sequence length="93" mass="10336">MKNLMLTMAIVVAGMANAKINPAKKAETTSIKKELKVFKNSKSQKNFKASVKLLKRQVWIAETSCGMIATTTQDWTPAQANAWLEALESNYCK</sequence>
<feature type="chain" id="PRO_5011497335" evidence="1">
    <location>
        <begin position="19"/>
        <end position="93"/>
    </location>
</feature>
<proteinExistence type="predicted"/>
<feature type="signal peptide" evidence="1">
    <location>
        <begin position="1"/>
        <end position="18"/>
    </location>
</feature>
<dbReference type="EMBL" id="FOBV01000016">
    <property type="protein sequence ID" value="SEN10013.1"/>
    <property type="molecule type" value="Genomic_DNA"/>
</dbReference>